<dbReference type="OrthoDB" id="9887260at2"/>
<dbReference type="RefSeq" id="WP_158638728.1">
    <property type="nucleotide sequence ID" value="NZ_CBCSDC010000073.1"/>
</dbReference>
<accession>A0A562K7J7</accession>
<evidence type="ECO:0000313" key="1">
    <source>
        <dbReference type="EMBL" id="TWH91185.1"/>
    </source>
</evidence>
<dbReference type="GeneID" id="65406732"/>
<dbReference type="Proteomes" id="UP000318667">
    <property type="component" value="Unassembled WGS sequence"/>
</dbReference>
<reference evidence="1 2" key="1">
    <citation type="journal article" date="2015" name="Stand. Genomic Sci.">
        <title>Genomic Encyclopedia of Bacterial and Archaeal Type Strains, Phase III: the genomes of soil and plant-associated and newly described type strains.</title>
        <authorList>
            <person name="Whitman W.B."/>
            <person name="Woyke T."/>
            <person name="Klenk H.P."/>
            <person name="Zhou Y."/>
            <person name="Lilburn T.G."/>
            <person name="Beck B.J."/>
            <person name="De Vos P."/>
            <person name="Vandamme P."/>
            <person name="Eisen J.A."/>
            <person name="Garrity G."/>
            <person name="Hugenholtz P."/>
            <person name="Kyrpides N.C."/>
        </authorList>
    </citation>
    <scope>NUCLEOTIDE SEQUENCE [LARGE SCALE GENOMIC DNA]</scope>
    <source>
        <strain evidence="1 2">CGMCC 1.10115</strain>
    </source>
</reference>
<evidence type="ECO:0000313" key="2">
    <source>
        <dbReference type="Proteomes" id="UP000318667"/>
    </source>
</evidence>
<organism evidence="1 2">
    <name type="scientific">Cytobacillus oceanisediminis</name>
    <dbReference type="NCBI Taxonomy" id="665099"/>
    <lineage>
        <taxon>Bacteria</taxon>
        <taxon>Bacillati</taxon>
        <taxon>Bacillota</taxon>
        <taxon>Bacilli</taxon>
        <taxon>Bacillales</taxon>
        <taxon>Bacillaceae</taxon>
        <taxon>Cytobacillus</taxon>
    </lineage>
</organism>
<proteinExistence type="predicted"/>
<sequence>MGLIVPHLPWQQAKDELWRSCASLGDPGTKEKEQNIQNAIFEQGTDMT</sequence>
<dbReference type="EMBL" id="VLKI01000001">
    <property type="protein sequence ID" value="TWH91185.1"/>
    <property type="molecule type" value="Genomic_DNA"/>
</dbReference>
<gene>
    <name evidence="1" type="ORF">IQ19_00640</name>
</gene>
<name>A0A562K7J7_9BACI</name>
<keyword evidence="2" id="KW-1185">Reference proteome</keyword>
<dbReference type="AlphaFoldDB" id="A0A562K7J7"/>
<comment type="caution">
    <text evidence="1">The sequence shown here is derived from an EMBL/GenBank/DDBJ whole genome shotgun (WGS) entry which is preliminary data.</text>
</comment>
<protein>
    <submittedName>
        <fullName evidence="1">Uncharacterized protein</fullName>
    </submittedName>
</protein>